<dbReference type="SUPFAM" id="SSF52317">
    <property type="entry name" value="Class I glutamine amidotransferase-like"/>
    <property type="match status" value="1"/>
</dbReference>
<comment type="caution">
    <text evidence="5">The sequence shown here is derived from an EMBL/GenBank/DDBJ whole genome shotgun (WGS) entry which is preliminary data.</text>
</comment>
<dbReference type="CDD" id="cd03141">
    <property type="entry name" value="GATase1_Hsp31_like"/>
    <property type="match status" value="1"/>
</dbReference>
<protein>
    <submittedName>
        <fullName evidence="5">Type 1 glutamine amidotransferase domain-containing protein</fullName>
    </submittedName>
</protein>
<keyword evidence="6" id="KW-1185">Reference proteome</keyword>
<keyword evidence="1" id="KW-0346">Stress response</keyword>
<evidence type="ECO:0000256" key="3">
    <source>
        <dbReference type="ARBA" id="ARBA00038493"/>
    </source>
</evidence>
<sequence>MSKRILIALTSHAALGSTGRGTGFYVDEAAVPWEVFTAAGYQVDLVSVAGGVPPRDGEDQADPLQRRFLTDERIAAQLADTPTPEQIVPDTYDAILFAGGHGTMWDFPDNPGLARLARTLYERGGVVAAVCHGPAALVGLTLSDGSYLVAGKKVAAFTNAEETAVGLAEVVPFLLADRLTAQGATHVPADNFTVQVVIDGRLITGQNPASARNVAEAIVAALN</sequence>
<dbReference type="InterPro" id="IPR029062">
    <property type="entry name" value="Class_I_gatase-like"/>
</dbReference>
<name>A0ABN3JKB2_9ACTN</name>
<comment type="similarity">
    <text evidence="3">Belongs to the peptidase C56 family. HSP31-like subfamily.</text>
</comment>
<keyword evidence="5" id="KW-0315">Glutamine amidotransferase</keyword>
<evidence type="ECO:0000256" key="1">
    <source>
        <dbReference type="ARBA" id="ARBA00023016"/>
    </source>
</evidence>
<dbReference type="PANTHER" id="PTHR48094">
    <property type="entry name" value="PROTEIN/NUCLEIC ACID DEGLYCASE DJ-1-RELATED"/>
    <property type="match status" value="1"/>
</dbReference>
<dbReference type="PANTHER" id="PTHR48094:SF11">
    <property type="entry name" value="GLUTATHIONE-INDEPENDENT GLYOXALASE HSP31-RELATED"/>
    <property type="match status" value="1"/>
</dbReference>
<dbReference type="Gene3D" id="3.40.50.880">
    <property type="match status" value="1"/>
</dbReference>
<evidence type="ECO:0000313" key="6">
    <source>
        <dbReference type="Proteomes" id="UP001501231"/>
    </source>
</evidence>
<dbReference type="InterPro" id="IPR050325">
    <property type="entry name" value="Prot/Nucl_acid_deglycase"/>
</dbReference>
<evidence type="ECO:0000259" key="4">
    <source>
        <dbReference type="Pfam" id="PF01965"/>
    </source>
</evidence>
<dbReference type="EMBL" id="BAAARW010000020">
    <property type="protein sequence ID" value="GAA2432321.1"/>
    <property type="molecule type" value="Genomic_DNA"/>
</dbReference>
<feature type="domain" description="DJ-1/PfpI" evidence="4">
    <location>
        <begin position="28"/>
        <end position="220"/>
    </location>
</feature>
<gene>
    <name evidence="5" type="ORF">GCM10010191_52890</name>
</gene>
<dbReference type="RefSeq" id="WP_344592421.1">
    <property type="nucleotide sequence ID" value="NZ_BAAARW010000020.1"/>
</dbReference>
<keyword evidence="2" id="KW-0456">Lyase</keyword>
<reference evidence="5 6" key="1">
    <citation type="journal article" date="2019" name="Int. J. Syst. Evol. Microbiol.">
        <title>The Global Catalogue of Microorganisms (GCM) 10K type strain sequencing project: providing services to taxonomists for standard genome sequencing and annotation.</title>
        <authorList>
            <consortium name="The Broad Institute Genomics Platform"/>
            <consortium name="The Broad Institute Genome Sequencing Center for Infectious Disease"/>
            <person name="Wu L."/>
            <person name="Ma J."/>
        </authorList>
    </citation>
    <scope>NUCLEOTIDE SEQUENCE [LARGE SCALE GENOMIC DNA]</scope>
    <source>
        <strain evidence="5 6">JCM 3325</strain>
    </source>
</reference>
<evidence type="ECO:0000313" key="5">
    <source>
        <dbReference type="EMBL" id="GAA2432321.1"/>
    </source>
</evidence>
<organism evidence="5 6">
    <name type="scientific">Actinomadura vinacea</name>
    <dbReference type="NCBI Taxonomy" id="115336"/>
    <lineage>
        <taxon>Bacteria</taxon>
        <taxon>Bacillati</taxon>
        <taxon>Actinomycetota</taxon>
        <taxon>Actinomycetes</taxon>
        <taxon>Streptosporangiales</taxon>
        <taxon>Thermomonosporaceae</taxon>
        <taxon>Actinomadura</taxon>
    </lineage>
</organism>
<evidence type="ECO:0000256" key="2">
    <source>
        <dbReference type="ARBA" id="ARBA00023239"/>
    </source>
</evidence>
<proteinExistence type="inferred from homology"/>
<dbReference type="Proteomes" id="UP001501231">
    <property type="component" value="Unassembled WGS sequence"/>
</dbReference>
<accession>A0ABN3JKB2</accession>
<dbReference type="InterPro" id="IPR002818">
    <property type="entry name" value="DJ-1/PfpI"/>
</dbReference>
<dbReference type="Pfam" id="PF01965">
    <property type="entry name" value="DJ-1_PfpI"/>
    <property type="match status" value="1"/>
</dbReference>